<accession>A0A9P1GAW2</accession>
<feature type="compositionally biased region" description="Low complexity" evidence="1">
    <location>
        <begin position="37"/>
        <end position="60"/>
    </location>
</feature>
<evidence type="ECO:0000313" key="4">
    <source>
        <dbReference type="EMBL" id="CAL4790924.1"/>
    </source>
</evidence>
<evidence type="ECO:0000313" key="2">
    <source>
        <dbReference type="EMBL" id="CAI4003612.1"/>
    </source>
</evidence>
<protein>
    <submittedName>
        <fullName evidence="4">Signal peptidase complex subunit 2</fullName>
    </submittedName>
</protein>
<dbReference type="EMBL" id="CAMXCT030003303">
    <property type="protein sequence ID" value="CAL4790924.1"/>
    <property type="molecule type" value="Genomic_DNA"/>
</dbReference>
<dbReference type="Proteomes" id="UP001152797">
    <property type="component" value="Unassembled WGS sequence"/>
</dbReference>
<dbReference type="InterPro" id="IPR029063">
    <property type="entry name" value="SAM-dependent_MTases_sf"/>
</dbReference>
<reference evidence="3" key="2">
    <citation type="submission" date="2024-04" db="EMBL/GenBank/DDBJ databases">
        <authorList>
            <person name="Chen Y."/>
            <person name="Shah S."/>
            <person name="Dougan E. K."/>
            <person name="Thang M."/>
            <person name="Chan C."/>
        </authorList>
    </citation>
    <scope>NUCLEOTIDE SEQUENCE [LARGE SCALE GENOMIC DNA]</scope>
</reference>
<dbReference type="SUPFAM" id="SSF53335">
    <property type="entry name" value="S-adenosyl-L-methionine-dependent methyltransferases"/>
    <property type="match status" value="1"/>
</dbReference>
<dbReference type="EMBL" id="CAMXCT020003303">
    <property type="protein sequence ID" value="CAL1156987.1"/>
    <property type="molecule type" value="Genomic_DNA"/>
</dbReference>
<evidence type="ECO:0000313" key="5">
    <source>
        <dbReference type="Proteomes" id="UP001152797"/>
    </source>
</evidence>
<feature type="region of interest" description="Disordered" evidence="1">
    <location>
        <begin position="1"/>
        <end position="107"/>
    </location>
</feature>
<gene>
    <name evidence="2" type="ORF">C1SCF055_LOCUS29466</name>
</gene>
<reference evidence="2" key="1">
    <citation type="submission" date="2022-10" db="EMBL/GenBank/DDBJ databases">
        <authorList>
            <person name="Chen Y."/>
            <person name="Dougan E. K."/>
            <person name="Chan C."/>
            <person name="Rhodes N."/>
            <person name="Thang M."/>
        </authorList>
    </citation>
    <scope>NUCLEOTIDE SEQUENCE</scope>
</reference>
<organism evidence="2">
    <name type="scientific">Cladocopium goreaui</name>
    <dbReference type="NCBI Taxonomy" id="2562237"/>
    <lineage>
        <taxon>Eukaryota</taxon>
        <taxon>Sar</taxon>
        <taxon>Alveolata</taxon>
        <taxon>Dinophyceae</taxon>
        <taxon>Suessiales</taxon>
        <taxon>Symbiodiniaceae</taxon>
        <taxon>Cladocopium</taxon>
    </lineage>
</organism>
<keyword evidence="5" id="KW-1185">Reference proteome</keyword>
<name>A0A9P1GAW2_9DINO</name>
<dbReference type="OrthoDB" id="448253at2759"/>
<evidence type="ECO:0000313" key="3">
    <source>
        <dbReference type="EMBL" id="CAL1156987.1"/>
    </source>
</evidence>
<evidence type="ECO:0000256" key="1">
    <source>
        <dbReference type="SAM" id="MobiDB-lite"/>
    </source>
</evidence>
<sequence length="606" mass="65995">MPTVLQDDPLALDSKAGDVQNGDDSGTTGCKSDAQDSSSSSTSSCSGKSSTSSSSSSSSTTKEELPDQGQRSAKRKRAQGEVSAAPAADHDRAGDISGFGSAGSDEDSSVDLKLAEAVKNGPSSIQELFGWPHAAVEQLFRLGDAAGDADAVRLKGLRLVMTSDFSGMGTAELAVGMVLDAVKKHVATGETDGPLFLPYAAADISDVCRSFITSHSHPPLHIFGDLFGRLSKSALDGLAQKEELVNEVLQETCEKDKENLRMYGEQLLQAHMDTLSRPGSLLSKAKCDVHGKACPLPHSGLPMELHKQCQSEGCTMALSLNASGTECYDYSSMGEQKGLLGRTAKTFAVWVEERKRSAEDLLLHECTVRFRPAVLRQHLGHIYIFFSLIISPHHLGWPVHRPRRYIIGVKKGTLLFDHERFGSELNQLLRKPSVDCGILYCKTDTEETDIKMAMSKRYKKASQNSHFFSLLPAAKQKRVKFYRELPKVKQWLDEGKEVAVDLEQRPGSFPMANYLLPTLLRGSSMYLLQRGAPLSGQDLMMVMGIPVPCRDHVHHMPGFFKGQGKGSSLSSLNDRAIKSLTGNAMHSCVVGCLVLCMLRNVRPQPQ</sequence>
<dbReference type="AlphaFoldDB" id="A0A9P1GAW2"/>
<dbReference type="EMBL" id="CAMXCT010003303">
    <property type="protein sequence ID" value="CAI4003612.1"/>
    <property type="molecule type" value="Genomic_DNA"/>
</dbReference>
<comment type="caution">
    <text evidence="2">The sequence shown here is derived from an EMBL/GenBank/DDBJ whole genome shotgun (WGS) entry which is preliminary data.</text>
</comment>
<proteinExistence type="predicted"/>